<dbReference type="GO" id="GO:0008300">
    <property type="term" value="P:isoprenoid catabolic process"/>
    <property type="evidence" value="ECO:0007669"/>
    <property type="project" value="TreeGrafter"/>
</dbReference>
<dbReference type="Gene3D" id="3.90.226.10">
    <property type="entry name" value="2-enoyl-CoA Hydratase, Chain A, domain 1"/>
    <property type="match status" value="1"/>
</dbReference>
<dbReference type="GO" id="GO:0003824">
    <property type="term" value="F:catalytic activity"/>
    <property type="evidence" value="ECO:0007669"/>
    <property type="project" value="UniProtKB-ARBA"/>
</dbReference>
<sequence length="259" mass="28453">MLEKVLIKKSEGVGELILNRPEARNALNKELIRDILEGLDELRIDKEVQVILVSGAGDKAFCAGADLKELLAHKNVNDYRKHFEGVARIIEKLAKIPQPTIASVHGFALAGGCGLAAACEFTVASEDAKFGLPEITMALLPLTVMAPILRAVGRKKGLELVMTGEIINAQEAERIGLVTRIYPKEQLAGKTRELARKLASFSPFALQTVKEGFYTLADMEYFKSLNYLRDVITITSMSQDAHEGITAFLEKRTPKWTGS</sequence>
<dbReference type="PANTHER" id="PTHR42964:SF1">
    <property type="entry name" value="POLYKETIDE BIOSYNTHESIS ENOYL-COA HYDRATASE PKSH-RELATED"/>
    <property type="match status" value="1"/>
</dbReference>
<dbReference type="CDD" id="cd06558">
    <property type="entry name" value="crotonase-like"/>
    <property type="match status" value="1"/>
</dbReference>
<evidence type="ECO:0000313" key="2">
    <source>
        <dbReference type="EMBL" id="MBI4595694.1"/>
    </source>
</evidence>
<dbReference type="PANTHER" id="PTHR42964">
    <property type="entry name" value="ENOYL-COA HYDRATASE"/>
    <property type="match status" value="1"/>
</dbReference>
<organism evidence="2 3">
    <name type="scientific">Tectimicrobiota bacterium</name>
    <dbReference type="NCBI Taxonomy" id="2528274"/>
    <lineage>
        <taxon>Bacteria</taxon>
        <taxon>Pseudomonadati</taxon>
        <taxon>Nitrospinota/Tectimicrobiota group</taxon>
        <taxon>Candidatus Tectimicrobiota</taxon>
    </lineage>
</organism>
<reference evidence="2" key="1">
    <citation type="submission" date="2020-07" db="EMBL/GenBank/DDBJ databases">
        <title>Huge and variable diversity of episymbiotic CPR bacteria and DPANN archaea in groundwater ecosystems.</title>
        <authorList>
            <person name="He C.Y."/>
            <person name="Keren R."/>
            <person name="Whittaker M."/>
            <person name="Farag I.F."/>
            <person name="Doudna J."/>
            <person name="Cate J.H.D."/>
            <person name="Banfield J.F."/>
        </authorList>
    </citation>
    <scope>NUCLEOTIDE SEQUENCE</scope>
    <source>
        <strain evidence="2">NC_groundwater_1482_Ag_S-0.65um_47_24</strain>
    </source>
</reference>
<dbReference type="InterPro" id="IPR029045">
    <property type="entry name" value="ClpP/crotonase-like_dom_sf"/>
</dbReference>
<comment type="caution">
    <text evidence="2">The sequence shown here is derived from an EMBL/GenBank/DDBJ whole genome shotgun (WGS) entry which is preliminary data.</text>
</comment>
<evidence type="ECO:0000313" key="3">
    <source>
        <dbReference type="Proteomes" id="UP000772181"/>
    </source>
</evidence>
<dbReference type="EMBL" id="JACQWF010000223">
    <property type="protein sequence ID" value="MBI4595694.1"/>
    <property type="molecule type" value="Genomic_DNA"/>
</dbReference>
<dbReference type="InterPro" id="IPR051683">
    <property type="entry name" value="Enoyl-CoA_Hydratase/Isomerase"/>
</dbReference>
<name>A0A933LQG8_UNCTE</name>
<dbReference type="SUPFAM" id="SSF52096">
    <property type="entry name" value="ClpP/crotonase"/>
    <property type="match status" value="1"/>
</dbReference>
<proteinExistence type="inferred from homology"/>
<accession>A0A933LQG8</accession>
<gene>
    <name evidence="2" type="ORF">HY730_04855</name>
</gene>
<dbReference type="Gene3D" id="1.10.12.10">
    <property type="entry name" value="Lyase 2-enoyl-coa Hydratase, Chain A, domain 2"/>
    <property type="match status" value="1"/>
</dbReference>
<protein>
    <submittedName>
        <fullName evidence="2">Enoyl-CoA hydratase/isomerase family protein</fullName>
    </submittedName>
</protein>
<comment type="similarity">
    <text evidence="1">Belongs to the enoyl-CoA hydratase/isomerase family.</text>
</comment>
<dbReference type="Pfam" id="PF00378">
    <property type="entry name" value="ECH_1"/>
    <property type="match status" value="1"/>
</dbReference>
<dbReference type="AlphaFoldDB" id="A0A933LQG8"/>
<dbReference type="InterPro" id="IPR001753">
    <property type="entry name" value="Enoyl-CoA_hydra/iso"/>
</dbReference>
<dbReference type="Proteomes" id="UP000772181">
    <property type="component" value="Unassembled WGS sequence"/>
</dbReference>
<dbReference type="InterPro" id="IPR014748">
    <property type="entry name" value="Enoyl-CoA_hydra_C"/>
</dbReference>
<evidence type="ECO:0000256" key="1">
    <source>
        <dbReference type="ARBA" id="ARBA00005254"/>
    </source>
</evidence>